<dbReference type="InterPro" id="IPR029044">
    <property type="entry name" value="Nucleotide-diphossugar_trans"/>
</dbReference>
<keyword evidence="2" id="KW-1185">Reference proteome</keyword>
<evidence type="ECO:0000313" key="2">
    <source>
        <dbReference type="Proteomes" id="UP000077355"/>
    </source>
</evidence>
<accession>A0A168R397</accession>
<dbReference type="EMBL" id="LVJI01000001">
    <property type="protein sequence ID" value="OAB48531.1"/>
    <property type="molecule type" value="Genomic_DNA"/>
</dbReference>
<dbReference type="Gene3D" id="3.90.550.10">
    <property type="entry name" value="Spore Coat Polysaccharide Biosynthesis Protein SpsA, Chain A"/>
    <property type="match status" value="1"/>
</dbReference>
<dbReference type="RefSeq" id="WP_068646208.1">
    <property type="nucleotide sequence ID" value="NZ_CP043611.1"/>
</dbReference>
<sequence>MRINKTIYISVRQSQAAIALIGVRPTYPSKKYGYIIPELYIEDGCPVDYSEIKQFLAKPHEAAAVMMKTSFNYQVIEKVEHW</sequence>
<dbReference type="AlphaFoldDB" id="A0A168R397"/>
<name>A0A168R397_9BACL</name>
<evidence type="ECO:0000313" key="1">
    <source>
        <dbReference type="EMBL" id="OAB48531.1"/>
    </source>
</evidence>
<dbReference type="Proteomes" id="UP000077355">
    <property type="component" value="Unassembled WGS sequence"/>
</dbReference>
<proteinExistence type="predicted"/>
<dbReference type="OrthoDB" id="9806359at2"/>
<reference evidence="1" key="1">
    <citation type="submission" date="2016-03" db="EMBL/GenBank/DDBJ databases">
        <title>Draft genome sequence of Paenibacillus antarcticus CECT 5836.</title>
        <authorList>
            <person name="Shin S.-K."/>
            <person name="Yi H."/>
        </authorList>
    </citation>
    <scope>NUCLEOTIDE SEQUENCE [LARGE SCALE GENOMIC DNA]</scope>
    <source>
        <strain evidence="1">CECT 5836</strain>
    </source>
</reference>
<protein>
    <submittedName>
        <fullName evidence="1">Uncharacterized protein</fullName>
    </submittedName>
</protein>
<organism evidence="1 2">
    <name type="scientific">Paenibacillus antarcticus</name>
    <dbReference type="NCBI Taxonomy" id="253703"/>
    <lineage>
        <taxon>Bacteria</taxon>
        <taxon>Bacillati</taxon>
        <taxon>Bacillota</taxon>
        <taxon>Bacilli</taxon>
        <taxon>Bacillales</taxon>
        <taxon>Paenibacillaceae</taxon>
        <taxon>Paenibacillus</taxon>
    </lineage>
</organism>
<comment type="caution">
    <text evidence="1">The sequence shown here is derived from an EMBL/GenBank/DDBJ whole genome shotgun (WGS) entry which is preliminary data.</text>
</comment>
<gene>
    <name evidence="1" type="ORF">PBAT_02545</name>
</gene>